<proteinExistence type="predicted"/>
<keyword evidence="2" id="KW-1185">Reference proteome</keyword>
<dbReference type="EMBL" id="CABPRJ010000486">
    <property type="protein sequence ID" value="VVC28983.1"/>
    <property type="molecule type" value="Genomic_DNA"/>
</dbReference>
<gene>
    <name evidence="1" type="ORF">CINCED_3A023576</name>
</gene>
<sequence length="80" mass="9254">MIGHILRHKSLLKKVIKGDVEGHIAGGRPRAEYMAQIMKHANREKYQDLKELCYDRDARRAAINKSTGEKKKHRHDFDSG</sequence>
<reference evidence="1 2" key="1">
    <citation type="submission" date="2019-08" db="EMBL/GenBank/DDBJ databases">
        <authorList>
            <person name="Alioto T."/>
            <person name="Alioto T."/>
            <person name="Gomez Garrido J."/>
        </authorList>
    </citation>
    <scope>NUCLEOTIDE SEQUENCE [LARGE SCALE GENOMIC DNA]</scope>
</reference>
<evidence type="ECO:0000313" key="2">
    <source>
        <dbReference type="Proteomes" id="UP000325440"/>
    </source>
</evidence>
<dbReference type="AlphaFoldDB" id="A0A5E4MDR5"/>
<accession>A0A5E4MDR5</accession>
<name>A0A5E4MDR5_9HEMI</name>
<evidence type="ECO:0000313" key="1">
    <source>
        <dbReference type="EMBL" id="VVC28983.1"/>
    </source>
</evidence>
<dbReference type="Proteomes" id="UP000325440">
    <property type="component" value="Unassembled WGS sequence"/>
</dbReference>
<organism evidence="1 2">
    <name type="scientific">Cinara cedri</name>
    <dbReference type="NCBI Taxonomy" id="506608"/>
    <lineage>
        <taxon>Eukaryota</taxon>
        <taxon>Metazoa</taxon>
        <taxon>Ecdysozoa</taxon>
        <taxon>Arthropoda</taxon>
        <taxon>Hexapoda</taxon>
        <taxon>Insecta</taxon>
        <taxon>Pterygota</taxon>
        <taxon>Neoptera</taxon>
        <taxon>Paraneoptera</taxon>
        <taxon>Hemiptera</taxon>
        <taxon>Sternorrhyncha</taxon>
        <taxon>Aphidomorpha</taxon>
        <taxon>Aphidoidea</taxon>
        <taxon>Aphididae</taxon>
        <taxon>Lachninae</taxon>
        <taxon>Cinara</taxon>
    </lineage>
</organism>
<protein>
    <submittedName>
        <fullName evidence="1">Uncharacterized protein</fullName>
    </submittedName>
</protein>